<sequence length="154" mass="17783">MSNVTIRNVFCDFYIDKSNIFSKQIDTSADHVPIIRIFGILESGQKCCVHVHGVFPYFLIGFDTDVSQQLVNELDSVINGLLEGLNFGCNREKCSLYKTEIIKAKSIYGYHKNVAEFIKVSFFSPYHRNKLVCIIHTLLHFIFYIFIPYIIQTT</sequence>
<keyword evidence="2" id="KW-1133">Transmembrane helix</keyword>
<evidence type="ECO:0000313" key="5">
    <source>
        <dbReference type="Proteomes" id="UP000046393"/>
    </source>
</evidence>
<keyword evidence="5" id="KW-1185">Reference proteome</keyword>
<dbReference type="InterPro" id="IPR030559">
    <property type="entry name" value="PolZ_Rev3"/>
</dbReference>
<dbReference type="GO" id="GO:0016035">
    <property type="term" value="C:zeta DNA polymerase complex"/>
    <property type="evidence" value="ECO:0007669"/>
    <property type="project" value="InterPro"/>
</dbReference>
<evidence type="ECO:0000313" key="6">
    <source>
        <dbReference type="WBParaSite" id="SMUV_0000930701-mRNA-1"/>
    </source>
</evidence>
<dbReference type="AlphaFoldDB" id="A0A0N5AWK5"/>
<name>A0A0N5AWK5_9BILA</name>
<keyword evidence="2" id="KW-0812">Transmembrane</keyword>
<dbReference type="Pfam" id="PF24055">
    <property type="entry name" value="POL3_N"/>
    <property type="match status" value="1"/>
</dbReference>
<proteinExistence type="predicted"/>
<evidence type="ECO:0000256" key="2">
    <source>
        <dbReference type="SAM" id="Phobius"/>
    </source>
</evidence>
<accession>A0A0N5AWK5</accession>
<dbReference type="PANTHER" id="PTHR45812">
    <property type="entry name" value="DNA POLYMERASE ZETA CATALYTIC SUBUNIT"/>
    <property type="match status" value="1"/>
</dbReference>
<dbReference type="PANTHER" id="PTHR45812:SF1">
    <property type="entry name" value="DNA POLYMERASE ZETA CATALYTIC SUBUNIT"/>
    <property type="match status" value="1"/>
</dbReference>
<dbReference type="GO" id="GO:0005634">
    <property type="term" value="C:nucleus"/>
    <property type="evidence" value="ECO:0007669"/>
    <property type="project" value="TreeGrafter"/>
</dbReference>
<protein>
    <submittedName>
        <fullName evidence="6">DNA_pol_B_exo1 domain-containing protein</fullName>
    </submittedName>
</protein>
<dbReference type="InterPro" id="IPR012337">
    <property type="entry name" value="RNaseH-like_sf"/>
</dbReference>
<feature type="domain" description="DNA polymerase zeta catalytic subunit N-terminal" evidence="4">
    <location>
        <begin position="4"/>
        <end position="52"/>
    </location>
</feature>
<dbReference type="Gene3D" id="3.30.342.10">
    <property type="entry name" value="DNA Polymerase, chain B, domain 1"/>
    <property type="match status" value="1"/>
</dbReference>
<dbReference type="Pfam" id="PF24065">
    <property type="entry name" value="REV3_N"/>
    <property type="match status" value="1"/>
</dbReference>
<dbReference type="GO" id="GO:0000724">
    <property type="term" value="P:double-strand break repair via homologous recombination"/>
    <property type="evidence" value="ECO:0007669"/>
    <property type="project" value="TreeGrafter"/>
</dbReference>
<comment type="catalytic activity">
    <reaction evidence="1">
        <text>DNA(n) + a 2'-deoxyribonucleoside 5'-triphosphate = DNA(n+1) + diphosphate</text>
        <dbReference type="Rhea" id="RHEA:22508"/>
        <dbReference type="Rhea" id="RHEA-COMP:17339"/>
        <dbReference type="Rhea" id="RHEA-COMP:17340"/>
        <dbReference type="ChEBI" id="CHEBI:33019"/>
        <dbReference type="ChEBI" id="CHEBI:61560"/>
        <dbReference type="ChEBI" id="CHEBI:173112"/>
        <dbReference type="EC" id="2.7.7.7"/>
    </reaction>
</comment>
<reference evidence="6" key="1">
    <citation type="submission" date="2017-02" db="UniProtKB">
        <authorList>
            <consortium name="WormBaseParasite"/>
        </authorList>
    </citation>
    <scope>IDENTIFICATION</scope>
</reference>
<evidence type="ECO:0000259" key="3">
    <source>
        <dbReference type="Pfam" id="PF24055"/>
    </source>
</evidence>
<feature type="domain" description="DNA polymerase delta/zeta catalytic subunit N-terminal" evidence="3">
    <location>
        <begin position="53"/>
        <end position="127"/>
    </location>
</feature>
<organism evidence="5 6">
    <name type="scientific">Syphacia muris</name>
    <dbReference type="NCBI Taxonomy" id="451379"/>
    <lineage>
        <taxon>Eukaryota</taxon>
        <taxon>Metazoa</taxon>
        <taxon>Ecdysozoa</taxon>
        <taxon>Nematoda</taxon>
        <taxon>Chromadorea</taxon>
        <taxon>Rhabditida</taxon>
        <taxon>Spirurina</taxon>
        <taxon>Oxyuridomorpha</taxon>
        <taxon>Oxyuroidea</taxon>
        <taxon>Oxyuridae</taxon>
        <taxon>Syphacia</taxon>
    </lineage>
</organism>
<dbReference type="STRING" id="451379.A0A0N5AWK5"/>
<evidence type="ECO:0000259" key="4">
    <source>
        <dbReference type="Pfam" id="PF24065"/>
    </source>
</evidence>
<evidence type="ECO:0000256" key="1">
    <source>
        <dbReference type="ARBA" id="ARBA00049244"/>
    </source>
</evidence>
<dbReference type="GO" id="GO:0003887">
    <property type="term" value="F:DNA-directed DNA polymerase activity"/>
    <property type="evidence" value="ECO:0007669"/>
    <property type="project" value="UniProtKB-EC"/>
</dbReference>
<dbReference type="InterPro" id="IPR056447">
    <property type="entry name" value="REV3_N"/>
</dbReference>
<keyword evidence="2" id="KW-0472">Membrane</keyword>
<dbReference type="InterPro" id="IPR056435">
    <property type="entry name" value="DPOD/Z_N"/>
</dbReference>
<feature type="transmembrane region" description="Helical" evidence="2">
    <location>
        <begin position="131"/>
        <end position="151"/>
    </location>
</feature>
<dbReference type="Proteomes" id="UP000046393">
    <property type="component" value="Unplaced"/>
</dbReference>
<dbReference type="WBParaSite" id="SMUV_0000930701-mRNA-1">
    <property type="protein sequence ID" value="SMUV_0000930701-mRNA-1"/>
    <property type="gene ID" value="SMUV_0000930701"/>
</dbReference>
<dbReference type="GO" id="GO:0042276">
    <property type="term" value="P:error-prone translesion synthesis"/>
    <property type="evidence" value="ECO:0007669"/>
    <property type="project" value="TreeGrafter"/>
</dbReference>
<dbReference type="SUPFAM" id="SSF53098">
    <property type="entry name" value="Ribonuclease H-like"/>
    <property type="match status" value="1"/>
</dbReference>